<gene>
    <name evidence="17" type="ORF">J2S02_002002</name>
</gene>
<dbReference type="CDD" id="cd00075">
    <property type="entry name" value="HATPase"/>
    <property type="match status" value="1"/>
</dbReference>
<dbReference type="CDD" id="cd06225">
    <property type="entry name" value="HAMP"/>
    <property type="match status" value="1"/>
</dbReference>
<dbReference type="InterPro" id="IPR003661">
    <property type="entry name" value="HisK_dim/P_dom"/>
</dbReference>
<reference evidence="17 18" key="1">
    <citation type="submission" date="2023-07" db="EMBL/GenBank/DDBJ databases">
        <title>Genomic Encyclopedia of Type Strains, Phase IV (KMG-IV): sequencing the most valuable type-strain genomes for metagenomic binning, comparative biology and taxonomic classification.</title>
        <authorList>
            <person name="Goeker M."/>
        </authorList>
    </citation>
    <scope>NUCLEOTIDE SEQUENCE [LARGE SCALE GENOMIC DNA]</scope>
    <source>
        <strain evidence="17 18">DSM 17723</strain>
    </source>
</reference>
<dbReference type="PRINTS" id="PR00344">
    <property type="entry name" value="BCTRLSENSOR"/>
</dbReference>
<dbReference type="EC" id="2.7.13.3" evidence="3"/>
<keyword evidence="4" id="KW-1003">Cell membrane</keyword>
<dbReference type="SMART" id="SM00387">
    <property type="entry name" value="HATPase_c"/>
    <property type="match status" value="1"/>
</dbReference>
<protein>
    <recommendedName>
        <fullName evidence="3">histidine kinase</fullName>
        <ecNumber evidence="3">2.7.13.3</ecNumber>
    </recommendedName>
</protein>
<comment type="caution">
    <text evidence="17">The sequence shown here is derived from an EMBL/GenBank/DDBJ whole genome shotgun (WGS) entry which is preliminary data.</text>
</comment>
<name>A0ABT9Z080_9BACI</name>
<dbReference type="Pfam" id="PF00512">
    <property type="entry name" value="HisKA"/>
    <property type="match status" value="1"/>
</dbReference>
<dbReference type="InterPro" id="IPR004358">
    <property type="entry name" value="Sig_transdc_His_kin-like_C"/>
</dbReference>
<dbReference type="SMART" id="SM00388">
    <property type="entry name" value="HisKA"/>
    <property type="match status" value="1"/>
</dbReference>
<dbReference type="Pfam" id="PF02518">
    <property type="entry name" value="HATPase_c"/>
    <property type="match status" value="1"/>
</dbReference>
<dbReference type="InterPro" id="IPR036890">
    <property type="entry name" value="HATPase_C_sf"/>
</dbReference>
<dbReference type="PANTHER" id="PTHR45528">
    <property type="entry name" value="SENSOR HISTIDINE KINASE CPXA"/>
    <property type="match status" value="1"/>
</dbReference>
<feature type="domain" description="HAMP" evidence="16">
    <location>
        <begin position="211"/>
        <end position="264"/>
    </location>
</feature>
<dbReference type="Gene3D" id="3.30.565.10">
    <property type="entry name" value="Histidine kinase-like ATPase, C-terminal domain"/>
    <property type="match status" value="1"/>
</dbReference>
<keyword evidence="13 14" id="KW-0472">Membrane</keyword>
<evidence type="ECO:0000256" key="4">
    <source>
        <dbReference type="ARBA" id="ARBA00022475"/>
    </source>
</evidence>
<evidence type="ECO:0000256" key="6">
    <source>
        <dbReference type="ARBA" id="ARBA00022679"/>
    </source>
</evidence>
<evidence type="ECO:0000256" key="8">
    <source>
        <dbReference type="ARBA" id="ARBA00022741"/>
    </source>
</evidence>
<keyword evidence="9 17" id="KW-0418">Kinase</keyword>
<dbReference type="InterPro" id="IPR003660">
    <property type="entry name" value="HAMP_dom"/>
</dbReference>
<evidence type="ECO:0000256" key="12">
    <source>
        <dbReference type="ARBA" id="ARBA00023012"/>
    </source>
</evidence>
<evidence type="ECO:0000256" key="5">
    <source>
        <dbReference type="ARBA" id="ARBA00022553"/>
    </source>
</evidence>
<dbReference type="InterPro" id="IPR050398">
    <property type="entry name" value="HssS/ArlS-like"/>
</dbReference>
<keyword evidence="10" id="KW-0067">ATP-binding</keyword>
<dbReference type="PROSITE" id="PS50885">
    <property type="entry name" value="HAMP"/>
    <property type="match status" value="1"/>
</dbReference>
<evidence type="ECO:0000256" key="13">
    <source>
        <dbReference type="ARBA" id="ARBA00023136"/>
    </source>
</evidence>
<feature type="transmembrane region" description="Helical" evidence="14">
    <location>
        <begin position="33"/>
        <end position="52"/>
    </location>
</feature>
<dbReference type="InterPro" id="IPR003594">
    <property type="entry name" value="HATPase_dom"/>
</dbReference>
<keyword evidence="8" id="KW-0547">Nucleotide-binding</keyword>
<evidence type="ECO:0000259" key="15">
    <source>
        <dbReference type="PROSITE" id="PS50109"/>
    </source>
</evidence>
<dbReference type="SUPFAM" id="SSF55874">
    <property type="entry name" value="ATPase domain of HSP90 chaperone/DNA topoisomerase II/histidine kinase"/>
    <property type="match status" value="1"/>
</dbReference>
<feature type="transmembrane region" description="Helical" evidence="14">
    <location>
        <begin position="190"/>
        <end position="209"/>
    </location>
</feature>
<dbReference type="PROSITE" id="PS50109">
    <property type="entry name" value="HIS_KIN"/>
    <property type="match status" value="1"/>
</dbReference>
<keyword evidence="12" id="KW-0902">Two-component regulatory system</keyword>
<dbReference type="GO" id="GO:0016301">
    <property type="term" value="F:kinase activity"/>
    <property type="evidence" value="ECO:0007669"/>
    <property type="project" value="UniProtKB-KW"/>
</dbReference>
<keyword evidence="5" id="KW-0597">Phosphoprotein</keyword>
<evidence type="ECO:0000313" key="17">
    <source>
        <dbReference type="EMBL" id="MDQ0225658.1"/>
    </source>
</evidence>
<accession>A0ABT9Z080</accession>
<dbReference type="Pfam" id="PF00672">
    <property type="entry name" value="HAMP"/>
    <property type="match status" value="1"/>
</dbReference>
<evidence type="ECO:0000256" key="3">
    <source>
        <dbReference type="ARBA" id="ARBA00012438"/>
    </source>
</evidence>
<evidence type="ECO:0000256" key="7">
    <source>
        <dbReference type="ARBA" id="ARBA00022692"/>
    </source>
</evidence>
<keyword evidence="6" id="KW-0808">Transferase</keyword>
<sequence length="498" mass="56710">MVKLKHFGDWVTNSMLTKNNKKTPLLIFWTRRYLLTLIIGLILIAVVSIFWIRHNTIENQLELTKLLAQDVSERLEFGNGKFSDERFNFETREKIVNNRVPLHYYIKTEEGMTVLQRGGPGPQMEIHPEELNRLIEIPSELTVQKLTLANNHTMYAVVSPFKYDEEAVGAVIIVQEIGGFKNINPEEYQLLALLLIGLAILGWFVIYFLSRKMARPVEQVAAAAGELMRGNYDIQLNEDVQEKELHELIMSFKEMTNRLQQLEALRTELLAGVTHELKTPITSVSALIQAVNDDVISDDKKKEFLTMSLKEAKKLQAMVEDLLDFNRFSAGTIKVKREKINLAKVVKEIVYQWEIVHQSQLERVTLTFTVKGDQLVALADHVRLQQIIVNLLNNSLHAVKERDKGEIAVELYAYGNFVVLDVIDNGYGISEKEQPFIFERFYRGENKKHVERGLGLGLPFSLLLAKAQGGDLILKKSTGGQTIISLQLPSASIEQKKV</sequence>
<dbReference type="SUPFAM" id="SSF158472">
    <property type="entry name" value="HAMP domain-like"/>
    <property type="match status" value="1"/>
</dbReference>
<dbReference type="Gene3D" id="6.10.340.10">
    <property type="match status" value="1"/>
</dbReference>
<feature type="domain" description="Histidine kinase" evidence="15">
    <location>
        <begin position="272"/>
        <end position="492"/>
    </location>
</feature>
<evidence type="ECO:0000256" key="14">
    <source>
        <dbReference type="SAM" id="Phobius"/>
    </source>
</evidence>
<dbReference type="EMBL" id="JAUSTZ010000003">
    <property type="protein sequence ID" value="MDQ0225658.1"/>
    <property type="molecule type" value="Genomic_DNA"/>
</dbReference>
<dbReference type="InterPro" id="IPR005467">
    <property type="entry name" value="His_kinase_dom"/>
</dbReference>
<dbReference type="CDD" id="cd00082">
    <property type="entry name" value="HisKA"/>
    <property type="match status" value="1"/>
</dbReference>
<dbReference type="SMART" id="SM00304">
    <property type="entry name" value="HAMP"/>
    <property type="match status" value="1"/>
</dbReference>
<keyword evidence="11 14" id="KW-1133">Transmembrane helix</keyword>
<dbReference type="InterPro" id="IPR036097">
    <property type="entry name" value="HisK_dim/P_sf"/>
</dbReference>
<evidence type="ECO:0000256" key="10">
    <source>
        <dbReference type="ARBA" id="ARBA00022840"/>
    </source>
</evidence>
<dbReference type="Proteomes" id="UP001232245">
    <property type="component" value="Unassembled WGS sequence"/>
</dbReference>
<evidence type="ECO:0000256" key="11">
    <source>
        <dbReference type="ARBA" id="ARBA00022989"/>
    </source>
</evidence>
<comment type="subcellular location">
    <subcellularLocation>
        <location evidence="2">Cell membrane</location>
        <topology evidence="2">Multi-pass membrane protein</topology>
    </subcellularLocation>
</comment>
<organism evidence="17 18">
    <name type="scientific">Metabacillus niabensis</name>
    <dbReference type="NCBI Taxonomy" id="324854"/>
    <lineage>
        <taxon>Bacteria</taxon>
        <taxon>Bacillati</taxon>
        <taxon>Bacillota</taxon>
        <taxon>Bacilli</taxon>
        <taxon>Bacillales</taxon>
        <taxon>Bacillaceae</taxon>
        <taxon>Metabacillus</taxon>
    </lineage>
</organism>
<comment type="catalytic activity">
    <reaction evidence="1">
        <text>ATP + protein L-histidine = ADP + protein N-phospho-L-histidine.</text>
        <dbReference type="EC" id="2.7.13.3"/>
    </reaction>
</comment>
<dbReference type="SUPFAM" id="SSF47384">
    <property type="entry name" value="Homodimeric domain of signal transducing histidine kinase"/>
    <property type="match status" value="1"/>
</dbReference>
<dbReference type="RefSeq" id="WP_095299545.1">
    <property type="nucleotide sequence ID" value="NZ_CADEPK010000012.1"/>
</dbReference>
<evidence type="ECO:0000313" key="18">
    <source>
        <dbReference type="Proteomes" id="UP001232245"/>
    </source>
</evidence>
<evidence type="ECO:0000256" key="2">
    <source>
        <dbReference type="ARBA" id="ARBA00004651"/>
    </source>
</evidence>
<keyword evidence="18" id="KW-1185">Reference proteome</keyword>
<evidence type="ECO:0000259" key="16">
    <source>
        <dbReference type="PROSITE" id="PS50885"/>
    </source>
</evidence>
<evidence type="ECO:0000256" key="1">
    <source>
        <dbReference type="ARBA" id="ARBA00000085"/>
    </source>
</evidence>
<keyword evidence="7 14" id="KW-0812">Transmembrane</keyword>
<dbReference type="PANTHER" id="PTHR45528:SF1">
    <property type="entry name" value="SENSOR HISTIDINE KINASE CPXA"/>
    <property type="match status" value="1"/>
</dbReference>
<evidence type="ECO:0000256" key="9">
    <source>
        <dbReference type="ARBA" id="ARBA00022777"/>
    </source>
</evidence>
<dbReference type="Gene3D" id="1.10.287.130">
    <property type="match status" value="1"/>
</dbReference>
<proteinExistence type="predicted"/>